<sequence length="156" mass="18027">MKNIKDMLVAIAIPEAVGMLSALLTADTMMVYMDLRRPSFSPPGWMFGPVWTLLYALMGYASFRIWVKRKEDSNASSALGVYSLQLFLNFIWTILFFRMQLRGVAFVDIILLLAFIVLTTVKFFNIDRFAGYIMIPYIMWVSFASVLNYAFWSINR</sequence>
<dbReference type="GO" id="GO:0016020">
    <property type="term" value="C:membrane"/>
    <property type="evidence" value="ECO:0007669"/>
    <property type="project" value="UniProtKB-SubCell"/>
</dbReference>
<feature type="transmembrane region" description="Helical" evidence="6">
    <location>
        <begin position="79"/>
        <end position="97"/>
    </location>
</feature>
<feature type="transmembrane region" description="Helical" evidence="6">
    <location>
        <begin position="46"/>
        <end position="67"/>
    </location>
</feature>
<dbReference type="Pfam" id="PF03073">
    <property type="entry name" value="TspO_MBR"/>
    <property type="match status" value="1"/>
</dbReference>
<accession>A0A069RI80</accession>
<dbReference type="EMBL" id="JJMM01000002">
    <property type="protein sequence ID" value="KDR96739.1"/>
    <property type="molecule type" value="Genomic_DNA"/>
</dbReference>
<dbReference type="PANTHER" id="PTHR10057">
    <property type="entry name" value="PERIPHERAL-TYPE BENZODIAZEPINE RECEPTOR"/>
    <property type="match status" value="1"/>
</dbReference>
<dbReference type="PANTHER" id="PTHR10057:SF0">
    <property type="entry name" value="TRANSLOCATOR PROTEIN"/>
    <property type="match status" value="1"/>
</dbReference>
<dbReference type="PIRSF" id="PIRSF005859">
    <property type="entry name" value="PBR"/>
    <property type="match status" value="1"/>
</dbReference>
<evidence type="ECO:0000313" key="8">
    <source>
        <dbReference type="Proteomes" id="UP000027946"/>
    </source>
</evidence>
<keyword evidence="8" id="KW-1185">Reference proteome</keyword>
<dbReference type="AlphaFoldDB" id="A0A069RI80"/>
<dbReference type="RefSeq" id="WP_038261364.1">
    <property type="nucleotide sequence ID" value="NZ_FSRH01000001.1"/>
</dbReference>
<name>A0A069RI80_PEPLI</name>
<dbReference type="CDD" id="cd15904">
    <property type="entry name" value="TSPO_MBR"/>
    <property type="match status" value="1"/>
</dbReference>
<evidence type="ECO:0000256" key="1">
    <source>
        <dbReference type="ARBA" id="ARBA00004141"/>
    </source>
</evidence>
<protein>
    <submittedName>
        <fullName evidence="7">TspO/MBR-like protein</fullName>
    </submittedName>
</protein>
<dbReference type="InterPro" id="IPR038330">
    <property type="entry name" value="TspO/MBR-related_sf"/>
</dbReference>
<dbReference type="Gene3D" id="1.20.1260.100">
    <property type="entry name" value="TspO/MBR protein"/>
    <property type="match status" value="1"/>
</dbReference>
<feature type="transmembrane region" description="Helical" evidence="6">
    <location>
        <begin position="131"/>
        <end position="152"/>
    </location>
</feature>
<dbReference type="eggNOG" id="COG3476">
    <property type="taxonomic scope" value="Bacteria"/>
</dbReference>
<evidence type="ECO:0000313" key="7">
    <source>
        <dbReference type="EMBL" id="KDR96739.1"/>
    </source>
</evidence>
<keyword evidence="4 6" id="KW-1133">Transmembrane helix</keyword>
<dbReference type="GO" id="GO:0033013">
    <property type="term" value="P:tetrapyrrole metabolic process"/>
    <property type="evidence" value="ECO:0007669"/>
    <property type="project" value="UniProtKB-ARBA"/>
</dbReference>
<evidence type="ECO:0000256" key="2">
    <source>
        <dbReference type="ARBA" id="ARBA00007524"/>
    </source>
</evidence>
<feature type="transmembrane region" description="Helical" evidence="6">
    <location>
        <begin position="103"/>
        <end position="124"/>
    </location>
</feature>
<organism evidence="7 8">
    <name type="scientific">Peptoclostridium litorale DSM 5388</name>
    <dbReference type="NCBI Taxonomy" id="1121324"/>
    <lineage>
        <taxon>Bacteria</taxon>
        <taxon>Bacillati</taxon>
        <taxon>Bacillota</taxon>
        <taxon>Clostridia</taxon>
        <taxon>Peptostreptococcales</taxon>
        <taxon>Peptoclostridiaceae</taxon>
        <taxon>Peptoclostridium</taxon>
    </lineage>
</organism>
<comment type="subcellular location">
    <subcellularLocation>
        <location evidence="1">Membrane</location>
        <topology evidence="1">Multi-pass membrane protein</topology>
    </subcellularLocation>
</comment>
<dbReference type="FunFam" id="1.20.1260.100:FF:000001">
    <property type="entry name" value="translocator protein 2"/>
    <property type="match status" value="1"/>
</dbReference>
<proteinExistence type="inferred from homology"/>
<keyword evidence="3 6" id="KW-0812">Transmembrane</keyword>
<comment type="similarity">
    <text evidence="2">Belongs to the TspO/BZRP family.</text>
</comment>
<dbReference type="OrthoDB" id="9795496at2"/>
<evidence type="ECO:0000256" key="5">
    <source>
        <dbReference type="ARBA" id="ARBA00023136"/>
    </source>
</evidence>
<feature type="transmembrane region" description="Helical" evidence="6">
    <location>
        <begin position="7"/>
        <end position="26"/>
    </location>
</feature>
<dbReference type="STRING" id="1121324.CLIT_2c03450"/>
<comment type="caution">
    <text evidence="7">The sequence shown here is derived from an EMBL/GenBank/DDBJ whole genome shotgun (WGS) entry which is preliminary data.</text>
</comment>
<evidence type="ECO:0000256" key="4">
    <source>
        <dbReference type="ARBA" id="ARBA00022989"/>
    </source>
</evidence>
<gene>
    <name evidence="7" type="ORF">CLIT_2c03450</name>
</gene>
<reference evidence="7 8" key="1">
    <citation type="submission" date="2014-03" db="EMBL/GenBank/DDBJ databases">
        <title>Genome sequence of Clostridium litorale W6, DSM 5388.</title>
        <authorList>
            <person name="Poehlein A."/>
            <person name="Jagirdar A."/>
            <person name="Khonsari B."/>
            <person name="Chibani C.M."/>
            <person name="Gutierrez Gutierrez D.A."/>
            <person name="Davydova E."/>
            <person name="Alghaithi H.S."/>
            <person name="Nair K.P."/>
            <person name="Dhamotharan K."/>
            <person name="Chandran L."/>
            <person name="G W."/>
            <person name="Daniel R."/>
        </authorList>
    </citation>
    <scope>NUCLEOTIDE SEQUENCE [LARGE SCALE GENOMIC DNA]</scope>
    <source>
        <strain evidence="7 8">W6</strain>
    </source>
</reference>
<dbReference type="Proteomes" id="UP000027946">
    <property type="component" value="Unassembled WGS sequence"/>
</dbReference>
<evidence type="ECO:0000256" key="6">
    <source>
        <dbReference type="SAM" id="Phobius"/>
    </source>
</evidence>
<keyword evidence="5 6" id="KW-0472">Membrane</keyword>
<evidence type="ECO:0000256" key="3">
    <source>
        <dbReference type="ARBA" id="ARBA00022692"/>
    </source>
</evidence>
<dbReference type="InterPro" id="IPR004307">
    <property type="entry name" value="TspO_MBR"/>
</dbReference>